<accession>A0A327KNH1</accession>
<reference evidence="1 2" key="1">
    <citation type="submission" date="2017-07" db="EMBL/GenBank/DDBJ databases">
        <title>Draft Genome Sequences of Select Purple Nonsulfur Bacteria.</title>
        <authorList>
            <person name="Lasarre B."/>
            <person name="Mckinlay J.B."/>
        </authorList>
    </citation>
    <scope>NUCLEOTIDE SEQUENCE [LARGE SCALE GENOMIC DNA]</scope>
    <source>
        <strain evidence="1 2">DSM 11907</strain>
    </source>
</reference>
<evidence type="ECO:0000313" key="1">
    <source>
        <dbReference type="EMBL" id="RAI40440.1"/>
    </source>
</evidence>
<gene>
    <name evidence="1" type="ORF">CH338_06250</name>
</gene>
<evidence type="ECO:0000313" key="2">
    <source>
        <dbReference type="Proteomes" id="UP000248863"/>
    </source>
</evidence>
<comment type="caution">
    <text evidence="1">The sequence shown here is derived from an EMBL/GenBank/DDBJ whole genome shotgun (WGS) entry which is preliminary data.</text>
</comment>
<proteinExistence type="predicted"/>
<protein>
    <submittedName>
        <fullName evidence="1">Uncharacterized protein</fullName>
    </submittedName>
</protein>
<name>A0A327KNH1_9BRAD</name>
<keyword evidence="2" id="KW-1185">Reference proteome</keyword>
<dbReference type="Proteomes" id="UP000248863">
    <property type="component" value="Unassembled WGS sequence"/>
</dbReference>
<organism evidence="1 2">
    <name type="scientific">Rhodoplanes elegans</name>
    <dbReference type="NCBI Taxonomy" id="29408"/>
    <lineage>
        <taxon>Bacteria</taxon>
        <taxon>Pseudomonadati</taxon>
        <taxon>Pseudomonadota</taxon>
        <taxon>Alphaproteobacteria</taxon>
        <taxon>Hyphomicrobiales</taxon>
        <taxon>Nitrobacteraceae</taxon>
        <taxon>Rhodoplanes</taxon>
    </lineage>
</organism>
<sequence length="61" mass="7225">MQREAKMERQITRRYAFAKKDLKEMILEWLRDKDLPVPANVDDATWDMDGETIALEWTAPS</sequence>
<dbReference type="AlphaFoldDB" id="A0A327KNH1"/>
<dbReference type="EMBL" id="NPEU01000041">
    <property type="protein sequence ID" value="RAI40440.1"/>
    <property type="molecule type" value="Genomic_DNA"/>
</dbReference>